<evidence type="ECO:0000313" key="8">
    <source>
        <dbReference type="Proteomes" id="UP000243778"/>
    </source>
</evidence>
<evidence type="ECO:0000259" key="6">
    <source>
        <dbReference type="SMART" id="SM00563"/>
    </source>
</evidence>
<evidence type="ECO:0000313" key="7">
    <source>
        <dbReference type="EMBL" id="SDX08784.1"/>
    </source>
</evidence>
<keyword evidence="3 7" id="KW-0808">Transferase</keyword>
<keyword evidence="2" id="KW-0444">Lipid biosynthesis</keyword>
<evidence type="ECO:0000256" key="1">
    <source>
        <dbReference type="ARBA" id="ARBA00005189"/>
    </source>
</evidence>
<gene>
    <name evidence="7" type="ORF">SAMN05216287_2058</name>
</gene>
<dbReference type="CDD" id="cd07989">
    <property type="entry name" value="LPLAT_AGPAT-like"/>
    <property type="match status" value="1"/>
</dbReference>
<comment type="pathway">
    <text evidence="1">Lipid metabolism.</text>
</comment>
<dbReference type="EMBL" id="FNNU01000003">
    <property type="protein sequence ID" value="SDX08784.1"/>
    <property type="molecule type" value="Genomic_DNA"/>
</dbReference>
<dbReference type="Pfam" id="PF01553">
    <property type="entry name" value="Acyltransferase"/>
    <property type="match status" value="1"/>
</dbReference>
<dbReference type="SMART" id="SM00563">
    <property type="entry name" value="PlsC"/>
    <property type="match status" value="1"/>
</dbReference>
<evidence type="ECO:0000256" key="4">
    <source>
        <dbReference type="ARBA" id="ARBA00023098"/>
    </source>
</evidence>
<evidence type="ECO:0000256" key="3">
    <source>
        <dbReference type="ARBA" id="ARBA00022679"/>
    </source>
</evidence>
<dbReference type="RefSeq" id="WP_090227508.1">
    <property type="nucleotide sequence ID" value="NZ_FNNU01000003.1"/>
</dbReference>
<keyword evidence="8" id="KW-1185">Reference proteome</keyword>
<evidence type="ECO:0000256" key="2">
    <source>
        <dbReference type="ARBA" id="ARBA00022516"/>
    </source>
</evidence>
<dbReference type="GO" id="GO:0006654">
    <property type="term" value="P:phosphatidic acid biosynthetic process"/>
    <property type="evidence" value="ECO:0007669"/>
    <property type="project" value="TreeGrafter"/>
</dbReference>
<keyword evidence="4" id="KW-0443">Lipid metabolism</keyword>
<proteinExistence type="predicted"/>
<organism evidence="7 8">
    <name type="scientific">Pseudomonas kuykendallii</name>
    <dbReference type="NCBI Taxonomy" id="1007099"/>
    <lineage>
        <taxon>Bacteria</taxon>
        <taxon>Pseudomonadati</taxon>
        <taxon>Pseudomonadota</taxon>
        <taxon>Gammaproteobacteria</taxon>
        <taxon>Pseudomonadales</taxon>
        <taxon>Pseudomonadaceae</taxon>
        <taxon>Pseudomonas</taxon>
    </lineage>
</organism>
<keyword evidence="5 7" id="KW-0012">Acyltransferase</keyword>
<name>A0A1H2YVV1_9PSED</name>
<dbReference type="PANTHER" id="PTHR10434:SF64">
    <property type="entry name" value="1-ACYL-SN-GLYCEROL-3-PHOSPHATE ACYLTRANSFERASE-RELATED"/>
    <property type="match status" value="1"/>
</dbReference>
<sequence>MRAALRFARLFAVLGLGAALGGLVALLCALTRRELLPLRQRLTRRFLAHLGRALPFRLRIEGAPPRQPMLWVSNHVSWADIPLIGGLAPLSFLSKSDVRHWPLAGWLAQQAGTLFIRRGAGDSGALSQSMAHRLRRGLPVLVFPEGTSSDGASVRHFHGRMLGAAIEAQRPLQPLAISYLRDGERDPLAPFVGDDELVRHLRRLFAGEIAEVRIQFLEPIASLGRSRSQLADQARACIERALYGESEAARAA</sequence>
<dbReference type="AlphaFoldDB" id="A0A1H2YVV1"/>
<dbReference type="STRING" id="1007099.SAMN05216287_2058"/>
<dbReference type="InterPro" id="IPR002123">
    <property type="entry name" value="Plipid/glycerol_acylTrfase"/>
</dbReference>
<protein>
    <submittedName>
        <fullName evidence="7">Lyso-ornithine lipid acyltransferase</fullName>
    </submittedName>
</protein>
<feature type="domain" description="Phospholipid/glycerol acyltransferase" evidence="6">
    <location>
        <begin position="69"/>
        <end position="180"/>
    </location>
</feature>
<dbReference type="Proteomes" id="UP000243778">
    <property type="component" value="Unassembled WGS sequence"/>
</dbReference>
<dbReference type="PANTHER" id="PTHR10434">
    <property type="entry name" value="1-ACYL-SN-GLYCEROL-3-PHOSPHATE ACYLTRANSFERASE"/>
    <property type="match status" value="1"/>
</dbReference>
<dbReference type="SUPFAM" id="SSF69593">
    <property type="entry name" value="Glycerol-3-phosphate (1)-acyltransferase"/>
    <property type="match status" value="1"/>
</dbReference>
<dbReference type="OrthoDB" id="9806880at2"/>
<dbReference type="GO" id="GO:0003841">
    <property type="term" value="F:1-acylglycerol-3-phosphate O-acyltransferase activity"/>
    <property type="evidence" value="ECO:0007669"/>
    <property type="project" value="TreeGrafter"/>
</dbReference>
<evidence type="ECO:0000256" key="5">
    <source>
        <dbReference type="ARBA" id="ARBA00023315"/>
    </source>
</evidence>
<reference evidence="8" key="1">
    <citation type="submission" date="2016-10" db="EMBL/GenBank/DDBJ databases">
        <authorList>
            <person name="Varghese N."/>
            <person name="Submissions S."/>
        </authorList>
    </citation>
    <scope>NUCLEOTIDE SEQUENCE [LARGE SCALE GENOMIC DNA]</scope>
    <source>
        <strain evidence="8">NRRL B-59562</strain>
    </source>
</reference>
<accession>A0A1H2YVV1</accession>